<dbReference type="Proteomes" id="UP000258707">
    <property type="component" value="Chromosome"/>
</dbReference>
<evidence type="ECO:0000256" key="2">
    <source>
        <dbReference type="ARBA" id="ARBA00023052"/>
    </source>
</evidence>
<dbReference type="CDD" id="cd07035">
    <property type="entry name" value="TPP_PYR_POX_like"/>
    <property type="match status" value="1"/>
</dbReference>
<dbReference type="AlphaFoldDB" id="A0A346PEK7"/>
<evidence type="ECO:0000313" key="8">
    <source>
        <dbReference type="EMBL" id="AXR77952.1"/>
    </source>
</evidence>
<keyword evidence="2 3" id="KW-0786">Thiamine pyrophosphate</keyword>
<feature type="compositionally biased region" description="Polar residues" evidence="4">
    <location>
        <begin position="11"/>
        <end position="20"/>
    </location>
</feature>
<dbReference type="InterPro" id="IPR012000">
    <property type="entry name" value="Thiamin_PyroP_enz_cen_dom"/>
</dbReference>
<reference evidence="9" key="1">
    <citation type="submission" date="2017-10" db="EMBL/GenBank/DDBJ databases">
        <title>Phenotypic and genomic properties of facultatively anaerobic sulfur-reducing natronoarchaea from hypersaline soda lakes.</title>
        <authorList>
            <person name="Sorokin D.Y."/>
            <person name="Kublanov I.V."/>
            <person name="Roman P."/>
            <person name="Sinninghe Damste J.S."/>
            <person name="Golyshin P.N."/>
            <person name="Rojo D."/>
            <person name="Ciordia S."/>
            <person name="Mena Md.C."/>
            <person name="Ferrer M."/>
            <person name="Messina E."/>
            <person name="Smedile F."/>
            <person name="La Spada G."/>
            <person name="La Cono V."/>
            <person name="Yakimov M.M."/>
        </authorList>
    </citation>
    <scope>NUCLEOTIDE SEQUENCE [LARGE SCALE GENOMIC DNA]</scope>
    <source>
        <strain evidence="9">AArc1</strain>
    </source>
</reference>
<evidence type="ECO:0000259" key="6">
    <source>
        <dbReference type="Pfam" id="PF02775"/>
    </source>
</evidence>
<proteinExistence type="inferred from homology"/>
<dbReference type="SUPFAM" id="SSF52467">
    <property type="entry name" value="DHS-like NAD/FAD-binding domain"/>
    <property type="match status" value="1"/>
</dbReference>
<accession>A0A346PEK7</accession>
<feature type="region of interest" description="Disordered" evidence="4">
    <location>
        <begin position="1"/>
        <end position="32"/>
    </location>
</feature>
<sequence length="611" mass="65014">MSHQRHGTDLNEPNHNTCPQESPGDDGAESVTTSETHSLMWYLLSRDTMSDGDTAADLFVDALESYGVDYVFGNPGTTELPIVEAIGTSDLEYVLGLHEDIAVGMAGGYAQTRRYHAHHDDDVLPVGVANLHIAPGLAHGLGNLYAAKLVGAPLVVTAGNHSTDFRHEEPILSGDLVGMAEEFCKWSAEVLDASALPTMLRRAFRVAMTPPTGPVFLGLPLDVMLETVDAEPEPLGPVPNAGSGDPGQLAHAAELLAEADNPVLVVGDHIARSGEDAVAAAVDLAEVAGLRVHGEILSCEVNFPTDHDQWVSYIPPDEGLASTLLDADTLVFAGCSTNTTLTRHEEPLVDADATCIHLGDDAWQLGKNEHADAAVLGDPGLVMGNLVEHVQTLVDAETLESRLEHVAAVSEMVETQVAAMGEDDGGDDPRASKAELVDEMERVASDAYIVDEGVTSKYAMLTRWDLAPEQYISNKGGGLGYGLPAAVGAAIAEGQRETPRDVIGFIGDGSYQYYPHALYSAARSEVDLTVVVSDNRNYRILKDNTLKLMGGEEADYAFVGMDFDPPVDLVKNAESHGARARLVETPDEIADALEDALAHDGVDVLDVLVHD</sequence>
<dbReference type="InterPro" id="IPR045229">
    <property type="entry name" value="TPP_enz"/>
</dbReference>
<dbReference type="GO" id="GO:0003984">
    <property type="term" value="F:acetolactate synthase activity"/>
    <property type="evidence" value="ECO:0007669"/>
    <property type="project" value="TreeGrafter"/>
</dbReference>
<dbReference type="GO" id="GO:0050660">
    <property type="term" value="F:flavin adenine dinucleotide binding"/>
    <property type="evidence" value="ECO:0007669"/>
    <property type="project" value="TreeGrafter"/>
</dbReference>
<feature type="domain" description="Thiamine pyrophosphate enzyme N-terminal TPP-binding" evidence="7">
    <location>
        <begin position="54"/>
        <end position="167"/>
    </location>
</feature>
<dbReference type="KEGG" id="nan:AArc1_1621"/>
<dbReference type="GO" id="GO:0006082">
    <property type="term" value="P:organic acid metabolic process"/>
    <property type="evidence" value="ECO:0007669"/>
    <property type="project" value="UniProtKB-ARBA"/>
</dbReference>
<dbReference type="InterPro" id="IPR029035">
    <property type="entry name" value="DHS-like_NAD/FAD-binding_dom"/>
</dbReference>
<dbReference type="Gene3D" id="3.40.50.1220">
    <property type="entry name" value="TPP-binding domain"/>
    <property type="match status" value="1"/>
</dbReference>
<feature type="domain" description="Thiamine pyrophosphate enzyme TPP-binding" evidence="6">
    <location>
        <begin position="462"/>
        <end position="607"/>
    </location>
</feature>
<dbReference type="Pfam" id="PF00205">
    <property type="entry name" value="TPP_enzyme_M"/>
    <property type="match status" value="1"/>
</dbReference>
<protein>
    <submittedName>
        <fullName evidence="8">Thiamine pyrophosphate-requiring enzyme, carboxylase</fullName>
    </submittedName>
</protein>
<gene>
    <name evidence="8" type="ORF">AArc1_1621</name>
</gene>
<dbReference type="Pfam" id="PF02775">
    <property type="entry name" value="TPP_enzyme_C"/>
    <property type="match status" value="1"/>
</dbReference>
<dbReference type="InterPro" id="IPR029061">
    <property type="entry name" value="THDP-binding"/>
</dbReference>
<name>A0A346PEK7_9EURY</name>
<dbReference type="GO" id="GO:0000287">
    <property type="term" value="F:magnesium ion binding"/>
    <property type="evidence" value="ECO:0007669"/>
    <property type="project" value="InterPro"/>
</dbReference>
<evidence type="ECO:0000259" key="7">
    <source>
        <dbReference type="Pfam" id="PF02776"/>
    </source>
</evidence>
<dbReference type="PANTHER" id="PTHR18968">
    <property type="entry name" value="THIAMINE PYROPHOSPHATE ENZYMES"/>
    <property type="match status" value="1"/>
</dbReference>
<evidence type="ECO:0000313" key="9">
    <source>
        <dbReference type="Proteomes" id="UP000258707"/>
    </source>
</evidence>
<dbReference type="GO" id="GO:0030976">
    <property type="term" value="F:thiamine pyrophosphate binding"/>
    <property type="evidence" value="ECO:0007669"/>
    <property type="project" value="InterPro"/>
</dbReference>
<dbReference type="EMBL" id="CP024047">
    <property type="protein sequence ID" value="AXR77952.1"/>
    <property type="molecule type" value="Genomic_DNA"/>
</dbReference>
<dbReference type="InterPro" id="IPR011766">
    <property type="entry name" value="TPP_enzyme_TPP-bd"/>
</dbReference>
<dbReference type="SUPFAM" id="SSF52518">
    <property type="entry name" value="Thiamin diphosphate-binding fold (THDP-binding)"/>
    <property type="match status" value="2"/>
</dbReference>
<dbReference type="InterPro" id="IPR012001">
    <property type="entry name" value="Thiamin_PyroP_enz_TPP-bd_dom"/>
</dbReference>
<dbReference type="CDD" id="cd02002">
    <property type="entry name" value="TPP_BFDC"/>
    <property type="match status" value="1"/>
</dbReference>
<evidence type="ECO:0000256" key="1">
    <source>
        <dbReference type="ARBA" id="ARBA00007812"/>
    </source>
</evidence>
<organism evidence="8 9">
    <name type="scientific">Natrarchaeobaculum sulfurireducens</name>
    <dbReference type="NCBI Taxonomy" id="2044521"/>
    <lineage>
        <taxon>Archaea</taxon>
        <taxon>Methanobacteriati</taxon>
        <taxon>Methanobacteriota</taxon>
        <taxon>Stenosarchaea group</taxon>
        <taxon>Halobacteria</taxon>
        <taxon>Halobacteriales</taxon>
        <taxon>Natrialbaceae</taxon>
        <taxon>Natrarchaeobaculum</taxon>
    </lineage>
</organism>
<feature type="domain" description="Thiamine pyrophosphate enzyme central" evidence="5">
    <location>
        <begin position="249"/>
        <end position="385"/>
    </location>
</feature>
<dbReference type="Pfam" id="PF02776">
    <property type="entry name" value="TPP_enzyme_N"/>
    <property type="match status" value="1"/>
</dbReference>
<comment type="similarity">
    <text evidence="1 3">Belongs to the TPP enzyme family.</text>
</comment>
<dbReference type="GO" id="GO:0044272">
    <property type="term" value="P:sulfur compound biosynthetic process"/>
    <property type="evidence" value="ECO:0007669"/>
    <property type="project" value="UniProtKB-ARBA"/>
</dbReference>
<dbReference type="Gene3D" id="3.40.50.970">
    <property type="match status" value="2"/>
</dbReference>
<evidence type="ECO:0000256" key="4">
    <source>
        <dbReference type="SAM" id="MobiDB-lite"/>
    </source>
</evidence>
<evidence type="ECO:0000259" key="5">
    <source>
        <dbReference type="Pfam" id="PF00205"/>
    </source>
</evidence>
<evidence type="ECO:0000256" key="3">
    <source>
        <dbReference type="RuleBase" id="RU362132"/>
    </source>
</evidence>